<accession>A0A9D6L875</accession>
<feature type="transmembrane region" description="Helical" evidence="1">
    <location>
        <begin position="415"/>
        <end position="432"/>
    </location>
</feature>
<protein>
    <submittedName>
        <fullName evidence="2">Uncharacterized protein</fullName>
    </submittedName>
</protein>
<feature type="non-terminal residue" evidence="2">
    <location>
        <position position="437"/>
    </location>
</feature>
<dbReference type="EMBL" id="JACQAY010000164">
    <property type="protein sequence ID" value="MBI3539659.1"/>
    <property type="molecule type" value="Genomic_DNA"/>
</dbReference>
<evidence type="ECO:0000313" key="2">
    <source>
        <dbReference type="EMBL" id="MBI3539659.1"/>
    </source>
</evidence>
<dbReference type="AlphaFoldDB" id="A0A9D6L875"/>
<reference evidence="2" key="1">
    <citation type="submission" date="2020-07" db="EMBL/GenBank/DDBJ databases">
        <title>Huge and variable diversity of episymbiotic CPR bacteria and DPANN archaea in groundwater ecosystems.</title>
        <authorList>
            <person name="He C.Y."/>
            <person name="Keren R."/>
            <person name="Whittaker M."/>
            <person name="Farag I.F."/>
            <person name="Doudna J."/>
            <person name="Cate J.H.D."/>
            <person name="Banfield J.F."/>
        </authorList>
    </citation>
    <scope>NUCLEOTIDE SEQUENCE</scope>
    <source>
        <strain evidence="2">NC_groundwater_928_Pr1_S-0.2um_72_17</strain>
    </source>
</reference>
<evidence type="ECO:0000313" key="3">
    <source>
        <dbReference type="Proteomes" id="UP000807850"/>
    </source>
</evidence>
<dbReference type="Proteomes" id="UP000807850">
    <property type="component" value="Unassembled WGS sequence"/>
</dbReference>
<sequence>MRAERFQIGVVAALAGLVLLTHVLGATALQSALWGAHLYAFLPAPALPIALLATLAGIAVAWRFAQRVPWPVAPSAPARRIAIACAIGVASLAIFWWLRIHHSLLGDSGPLSRDLPFGEQSHHLQPLSLELHHYAYFWTRAWFAGPGRSPEQQAYDAVALDSVIAGAIFVPVAIGLARALVAPAAANGAAKEAMPRPAALVPLAAALLLSQGFIQLFFGYVENYTWFALMMALFLWAGLGFLTRRTPLILAVLPLEIAIGLNLSGVVLLPSVAVLGVWGWMQPDLRRAVARDLALTVASLVGLHVLLQALGHFDTMVAIRYMWDLVARGQAMQHPSFLMLFGAAHMRDVLAIHTLIGPCAGLLLVPAALVRVADGGRRGLADARLLFVLAAAGPPLVASFTYGDSIQGLPRDWDLFAPFALLYVAAAIYCLASQPMR</sequence>
<keyword evidence="1" id="KW-0812">Transmembrane</keyword>
<feature type="transmembrane region" description="Helical" evidence="1">
    <location>
        <begin position="293"/>
        <end position="313"/>
    </location>
</feature>
<feature type="transmembrane region" description="Helical" evidence="1">
    <location>
        <begin position="41"/>
        <end position="65"/>
    </location>
</feature>
<feature type="transmembrane region" description="Helical" evidence="1">
    <location>
        <begin position="198"/>
        <end position="218"/>
    </location>
</feature>
<feature type="transmembrane region" description="Helical" evidence="1">
    <location>
        <begin position="255"/>
        <end position="281"/>
    </location>
</feature>
<feature type="transmembrane region" description="Helical" evidence="1">
    <location>
        <begin position="224"/>
        <end position="243"/>
    </location>
</feature>
<feature type="transmembrane region" description="Helical" evidence="1">
    <location>
        <begin position="350"/>
        <end position="373"/>
    </location>
</feature>
<organism evidence="2 3">
    <name type="scientific">Eiseniibacteriota bacterium</name>
    <dbReference type="NCBI Taxonomy" id="2212470"/>
    <lineage>
        <taxon>Bacteria</taxon>
        <taxon>Candidatus Eiseniibacteriota</taxon>
    </lineage>
</organism>
<proteinExistence type="predicted"/>
<name>A0A9D6L875_UNCEI</name>
<gene>
    <name evidence="2" type="ORF">HY076_05250</name>
</gene>
<feature type="transmembrane region" description="Helical" evidence="1">
    <location>
        <begin position="385"/>
        <end position="403"/>
    </location>
</feature>
<keyword evidence="1" id="KW-1133">Transmembrane helix</keyword>
<keyword evidence="1" id="KW-0472">Membrane</keyword>
<comment type="caution">
    <text evidence="2">The sequence shown here is derived from an EMBL/GenBank/DDBJ whole genome shotgun (WGS) entry which is preliminary data.</text>
</comment>
<feature type="transmembrane region" description="Helical" evidence="1">
    <location>
        <begin position="77"/>
        <end position="98"/>
    </location>
</feature>
<evidence type="ECO:0000256" key="1">
    <source>
        <dbReference type="SAM" id="Phobius"/>
    </source>
</evidence>